<sequence length="414" mass="48017">MSDQQRKEKQLRLHKARATGLFALMVVIFIACIIFQDESSPRWLGYLRAFSEAAMVGALADWYAVTALFHHPLGLKIPHTNIIRKKKTQIGDNLGKFIVDKFLSDDNIRPYIERLQPSKFVVDWLSKASTREVITREGSALILDTLHKLDDREVVAFIKKQGLAMSDGMEAHKVAAGVIDFVLDKRWHQEFITTISQEIRNYIVHNHKDIYNLVQEKSYKLIPDAVDKKIAKEITISLITFLLELENDPKHAVYREIPARLWELKHQILTDETWHKNLNSIKEDLMQDEKLERFAYDIWYSLKQSVITAIEADESTLKTQLHRQITRLAENLQQNNTLLATLDPWVHKVAYRYFRKNRHQIALFISTTVSNWEADRLNNTLELEVGKDLQYIRINGTLIGGLIGLVIHFINSLL</sequence>
<dbReference type="GO" id="GO:0005886">
    <property type="term" value="C:plasma membrane"/>
    <property type="evidence" value="ECO:0007669"/>
    <property type="project" value="TreeGrafter"/>
</dbReference>
<dbReference type="PANTHER" id="PTHR38442">
    <property type="entry name" value="INNER MEMBRANE PROTEIN-RELATED"/>
    <property type="match status" value="1"/>
</dbReference>
<name>A0A378XGB1_9BURK</name>
<evidence type="ECO:0000313" key="5">
    <source>
        <dbReference type="Proteomes" id="UP000594903"/>
    </source>
</evidence>
<evidence type="ECO:0000256" key="1">
    <source>
        <dbReference type="SAM" id="Phobius"/>
    </source>
</evidence>
<dbReference type="PROSITE" id="PS51257">
    <property type="entry name" value="PROKAR_LIPOPROTEIN"/>
    <property type="match status" value="1"/>
</dbReference>
<dbReference type="RefSeq" id="WP_018575179.1">
    <property type="nucleotide sequence ID" value="NZ_CP065725.1"/>
</dbReference>
<dbReference type="PANTHER" id="PTHR38442:SF1">
    <property type="entry name" value="INNER MEMBRANE PROTEIN"/>
    <property type="match status" value="1"/>
</dbReference>
<dbReference type="EMBL" id="UGSB01000001">
    <property type="protein sequence ID" value="SUA55649.1"/>
    <property type="molecule type" value="Genomic_DNA"/>
</dbReference>
<protein>
    <submittedName>
        <fullName evidence="2">DUF445 domain-containing protein</fullName>
    </submittedName>
    <submittedName>
        <fullName evidence="3">Predicted membrane protein</fullName>
    </submittedName>
</protein>
<proteinExistence type="predicted"/>
<gene>
    <name evidence="2" type="ORF">I6G29_09100</name>
    <name evidence="3" type="ORF">NCTC11997_01884</name>
</gene>
<dbReference type="Pfam" id="PF04286">
    <property type="entry name" value="DUF445"/>
    <property type="match status" value="1"/>
</dbReference>
<keyword evidence="1" id="KW-0812">Transmembrane</keyword>
<evidence type="ECO:0000313" key="4">
    <source>
        <dbReference type="Proteomes" id="UP000254603"/>
    </source>
</evidence>
<reference evidence="2 5" key="2">
    <citation type="submission" date="2020-12" db="EMBL/GenBank/DDBJ databases">
        <title>FDA dAtabase for Regulatory Grade micrObial Sequences (FDA-ARGOS): Supporting development and validation of Infectious Disease Dx tests.</title>
        <authorList>
            <person name="Sproer C."/>
            <person name="Gronow S."/>
            <person name="Severitt S."/>
            <person name="Schroder I."/>
            <person name="Tallon L."/>
            <person name="Sadzewicz L."/>
            <person name="Zhao X."/>
            <person name="Boylan J."/>
            <person name="Ott S."/>
            <person name="Bowen H."/>
            <person name="Vavikolanu K."/>
            <person name="Mehta A."/>
            <person name="Aluvathingal J."/>
            <person name="Nadendla S."/>
            <person name="Lowell S."/>
            <person name="Myers T."/>
            <person name="Yan Y."/>
            <person name="Sichtig H."/>
        </authorList>
    </citation>
    <scope>NUCLEOTIDE SEQUENCE [LARGE SCALE GENOMIC DNA]</scope>
    <source>
        <strain evidence="2 5">FDAARGOS_872</strain>
    </source>
</reference>
<organism evidence="3 4">
    <name type="scientific">Oligella ureolytica</name>
    <dbReference type="NCBI Taxonomy" id="90244"/>
    <lineage>
        <taxon>Bacteria</taxon>
        <taxon>Pseudomonadati</taxon>
        <taxon>Pseudomonadota</taxon>
        <taxon>Betaproteobacteria</taxon>
        <taxon>Burkholderiales</taxon>
        <taxon>Alcaligenaceae</taxon>
        <taxon>Oligella</taxon>
    </lineage>
</organism>
<dbReference type="Proteomes" id="UP000594903">
    <property type="component" value="Chromosome"/>
</dbReference>
<reference evidence="3 4" key="1">
    <citation type="submission" date="2018-06" db="EMBL/GenBank/DDBJ databases">
        <authorList>
            <consortium name="Pathogen Informatics"/>
            <person name="Doyle S."/>
        </authorList>
    </citation>
    <scope>NUCLEOTIDE SEQUENCE [LARGE SCALE GENOMIC DNA]</scope>
    <source>
        <strain evidence="3 4">NCTC11997</strain>
    </source>
</reference>
<keyword evidence="1" id="KW-0472">Membrane</keyword>
<dbReference type="EMBL" id="CP065725">
    <property type="protein sequence ID" value="QPT39327.1"/>
    <property type="molecule type" value="Genomic_DNA"/>
</dbReference>
<evidence type="ECO:0000313" key="2">
    <source>
        <dbReference type="EMBL" id="QPT39327.1"/>
    </source>
</evidence>
<keyword evidence="1" id="KW-1133">Transmembrane helix</keyword>
<evidence type="ECO:0000313" key="3">
    <source>
        <dbReference type="EMBL" id="SUA55649.1"/>
    </source>
</evidence>
<dbReference type="InterPro" id="IPR007383">
    <property type="entry name" value="DUF445"/>
</dbReference>
<keyword evidence="5" id="KW-1185">Reference proteome</keyword>
<dbReference type="AlphaFoldDB" id="A0A378XGB1"/>
<accession>A0A378XGB1</accession>
<dbReference type="Proteomes" id="UP000254603">
    <property type="component" value="Unassembled WGS sequence"/>
</dbReference>
<feature type="transmembrane region" description="Helical" evidence="1">
    <location>
        <begin position="20"/>
        <end position="37"/>
    </location>
</feature>
<dbReference type="OrthoDB" id="9769590at2"/>